<dbReference type="Gene3D" id="1.20.1600.10">
    <property type="entry name" value="Outer membrane efflux proteins (OEP)"/>
    <property type="match status" value="1"/>
</dbReference>
<evidence type="ECO:0000313" key="9">
    <source>
        <dbReference type="Proteomes" id="UP001151478"/>
    </source>
</evidence>
<dbReference type="PANTHER" id="PTHR30026">
    <property type="entry name" value="OUTER MEMBRANE PROTEIN TOLC"/>
    <property type="match status" value="1"/>
</dbReference>
<evidence type="ECO:0000256" key="4">
    <source>
        <dbReference type="ARBA" id="ARBA00022452"/>
    </source>
</evidence>
<keyword evidence="9" id="KW-1185">Reference proteome</keyword>
<dbReference type="EMBL" id="JAOSLC020000002">
    <property type="protein sequence ID" value="MDD7913611.1"/>
    <property type="molecule type" value="Genomic_DNA"/>
</dbReference>
<evidence type="ECO:0000256" key="1">
    <source>
        <dbReference type="ARBA" id="ARBA00004442"/>
    </source>
</evidence>
<protein>
    <submittedName>
        <fullName evidence="8">TolC family protein</fullName>
    </submittedName>
</protein>
<comment type="caution">
    <text evidence="8">The sequence shown here is derived from an EMBL/GenBank/DDBJ whole genome shotgun (WGS) entry which is preliminary data.</text>
</comment>
<proteinExistence type="inferred from homology"/>
<reference evidence="8" key="1">
    <citation type="submission" date="2023-02" db="EMBL/GenBank/DDBJ databases">
        <title>Polaribacter ponticola sp. nov., isolated from seawater.</title>
        <authorList>
            <person name="Baek J.H."/>
            <person name="Kim J.M."/>
            <person name="Choi D.G."/>
            <person name="Jeon C.O."/>
        </authorList>
    </citation>
    <scope>NUCLEOTIDE SEQUENCE</scope>
    <source>
        <strain evidence="8">MSW5</strain>
    </source>
</reference>
<comment type="subcellular location">
    <subcellularLocation>
        <location evidence="1">Cell outer membrane</location>
    </subcellularLocation>
</comment>
<keyword evidence="6" id="KW-0472">Membrane</keyword>
<comment type="similarity">
    <text evidence="2">Belongs to the outer membrane factor (OMF) (TC 1.B.17) family.</text>
</comment>
<dbReference type="Pfam" id="PF02321">
    <property type="entry name" value="OEP"/>
    <property type="match status" value="2"/>
</dbReference>
<accession>A0ABT5S684</accession>
<evidence type="ECO:0000313" key="8">
    <source>
        <dbReference type="EMBL" id="MDD7913611.1"/>
    </source>
</evidence>
<keyword evidence="7" id="KW-0998">Cell outer membrane</keyword>
<dbReference type="InterPro" id="IPR003423">
    <property type="entry name" value="OMP_efflux"/>
</dbReference>
<dbReference type="SUPFAM" id="SSF56954">
    <property type="entry name" value="Outer membrane efflux proteins (OEP)"/>
    <property type="match status" value="1"/>
</dbReference>
<evidence type="ECO:0000256" key="2">
    <source>
        <dbReference type="ARBA" id="ARBA00007613"/>
    </source>
</evidence>
<gene>
    <name evidence="8" type="ORF">N5A56_003895</name>
</gene>
<organism evidence="8 9">
    <name type="scientific">Polaribacter ponticola</name>
    <dbReference type="NCBI Taxonomy" id="2978475"/>
    <lineage>
        <taxon>Bacteria</taxon>
        <taxon>Pseudomonadati</taxon>
        <taxon>Bacteroidota</taxon>
        <taxon>Flavobacteriia</taxon>
        <taxon>Flavobacteriales</taxon>
        <taxon>Flavobacteriaceae</taxon>
    </lineage>
</organism>
<dbReference type="PANTHER" id="PTHR30026:SF20">
    <property type="entry name" value="OUTER MEMBRANE PROTEIN TOLC"/>
    <property type="match status" value="1"/>
</dbReference>
<keyword evidence="4" id="KW-1134">Transmembrane beta strand</keyword>
<name>A0ABT5S684_9FLAO</name>
<dbReference type="InterPro" id="IPR051906">
    <property type="entry name" value="TolC-like"/>
</dbReference>
<evidence type="ECO:0000256" key="6">
    <source>
        <dbReference type="ARBA" id="ARBA00023136"/>
    </source>
</evidence>
<evidence type="ECO:0000256" key="3">
    <source>
        <dbReference type="ARBA" id="ARBA00022448"/>
    </source>
</evidence>
<sequence length="443" mass="48647">MKTKLILFVAIITSMSTFSQQKWTLKECVDEALKKNISIQQNRLSLEIAKNDIKLAKGNFLPVINGSTSGSLSLGSSFNQVTQNRSPSTTLFGGSVGLSGGISLFNGFRNTNTFKQAQLGVESSLLDLKKIENDISLFVVNGYLNILFAKESLNAAKVQYEISKKQIEAAESRFNSGVIPKGDLLNTQSTAATNLQSVITQENSLDLAILNLAQLLQVSVDGFDVASINVGSPSANLLYNNSASVYEKSVDRMPEIERAKLAIENAGLSIEIAKSAYLPSVSASIFMNSSYNYIIKPKGVSTGNFFDQLDGNLGYGLGFSVNVPIFNGFKTDANVTRSKINKEISETRLESEKLSLKQTIEQSFLDVKSALKTFEAARISLEAQKEAFKNAQERYNYGAMTLFDFDQVRTRLVNAEAALIRSKYDYVFKTKVLQFYAGDLVLE</sequence>
<dbReference type="RefSeq" id="WP_265726294.1">
    <property type="nucleotide sequence ID" value="NZ_JAOSLC020000002.1"/>
</dbReference>
<evidence type="ECO:0000256" key="7">
    <source>
        <dbReference type="ARBA" id="ARBA00023237"/>
    </source>
</evidence>
<keyword evidence="3" id="KW-0813">Transport</keyword>
<dbReference type="Proteomes" id="UP001151478">
    <property type="component" value="Unassembled WGS sequence"/>
</dbReference>
<keyword evidence="5" id="KW-0812">Transmembrane</keyword>
<evidence type="ECO:0000256" key="5">
    <source>
        <dbReference type="ARBA" id="ARBA00022692"/>
    </source>
</evidence>